<keyword evidence="1 2" id="KW-0378">Hydrolase</keyword>
<name>A0A1F5MHP3_9BACT</name>
<evidence type="ECO:0000313" key="3">
    <source>
        <dbReference type="EMBL" id="OGE64878.1"/>
    </source>
</evidence>
<comment type="pathway">
    <text evidence="2">Cofactor biosynthesis; 7,8-dihydroneopterin triphosphate biosynthesis; 7,8-dihydroneopterin triphosphate from GTP: step 1/1.</text>
</comment>
<comment type="caution">
    <text evidence="3">The sequence shown here is derived from an EMBL/GenBank/DDBJ whole genome shotgun (WGS) entry which is preliminary data.</text>
</comment>
<comment type="similarity">
    <text evidence="2">Belongs to the GTP cyclohydrolase IV family.</text>
</comment>
<comment type="function">
    <text evidence="2">Converts GTP to 7,8-dihydroneopterin triphosphate.</text>
</comment>
<dbReference type="GO" id="GO:0046654">
    <property type="term" value="P:tetrahydrofolate biosynthetic process"/>
    <property type="evidence" value="ECO:0007669"/>
    <property type="project" value="UniProtKB-UniRule"/>
</dbReference>
<dbReference type="PANTHER" id="PTHR36445">
    <property type="entry name" value="GTP CYCLOHYDROLASE MPTA"/>
    <property type="match status" value="1"/>
</dbReference>
<accession>A0A1F5MHP3</accession>
<dbReference type="Proteomes" id="UP000178859">
    <property type="component" value="Unassembled WGS sequence"/>
</dbReference>
<sequence>MIDIQNQNDTRQIPLEMVGIKDIAFPLLMPTKSGKSQNVTGLVSFFTDLSRNSRGTHMSRFVEVLYRNRHNHLTFQQLKHIASEAKKELKTENAYLEVSFTYLIKKRSPVSKKYSFVDYQCSVISKVNSVDHEQRLRAKIPVLLLCPCSKAISKFNAHSQRATVTVDVDFIREFWVEDLIKLVEKEGSCEIYPLLKRTDEKFVTEKSYENPKFVEDIVRDVALRLKKIVGIKSFIVECESYESIHNHDAYAKFTSDSITKGAESVNS</sequence>
<dbReference type="AlphaFoldDB" id="A0A1F5MHP3"/>
<dbReference type="EMBL" id="MFDT01000024">
    <property type="protein sequence ID" value="OGE64878.1"/>
    <property type="molecule type" value="Genomic_DNA"/>
</dbReference>
<dbReference type="Gene3D" id="3.10.270.10">
    <property type="entry name" value="Urate Oxidase"/>
    <property type="match status" value="1"/>
</dbReference>
<dbReference type="InterPro" id="IPR022838">
    <property type="entry name" value="GTP_cyclohydrolase_FolE2"/>
</dbReference>
<dbReference type="HAMAP" id="MF_01527_B">
    <property type="entry name" value="GTP_cyclohydrol_B"/>
    <property type="match status" value="1"/>
</dbReference>
<proteinExistence type="inferred from homology"/>
<reference evidence="3 4" key="1">
    <citation type="journal article" date="2016" name="Nat. Commun.">
        <title>Thousands of microbial genomes shed light on interconnected biogeochemical processes in an aquifer system.</title>
        <authorList>
            <person name="Anantharaman K."/>
            <person name="Brown C.T."/>
            <person name="Hug L.A."/>
            <person name="Sharon I."/>
            <person name="Castelle C.J."/>
            <person name="Probst A.J."/>
            <person name="Thomas B.C."/>
            <person name="Singh A."/>
            <person name="Wilkins M.J."/>
            <person name="Karaoz U."/>
            <person name="Brodie E.L."/>
            <person name="Williams K.H."/>
            <person name="Hubbard S.S."/>
            <person name="Banfield J.F."/>
        </authorList>
    </citation>
    <scope>NUCLEOTIDE SEQUENCE [LARGE SCALE GENOMIC DNA]</scope>
</reference>
<dbReference type="GO" id="GO:0003934">
    <property type="term" value="F:GTP cyclohydrolase I activity"/>
    <property type="evidence" value="ECO:0007669"/>
    <property type="project" value="UniProtKB-UniRule"/>
</dbReference>
<protein>
    <recommendedName>
        <fullName evidence="2">GTP cyclohydrolase FolE2</fullName>
        <ecNumber evidence="2">3.5.4.16</ecNumber>
    </recommendedName>
</protein>
<gene>
    <name evidence="2" type="primary">folE2</name>
    <name evidence="3" type="ORF">A3I48_01170</name>
</gene>
<dbReference type="UniPathway" id="UPA00848">
    <property type="reaction ID" value="UER00151"/>
</dbReference>
<organism evidence="3 4">
    <name type="scientific">Candidatus Daviesbacteria bacterium RIFCSPLOWO2_02_FULL_36_7</name>
    <dbReference type="NCBI Taxonomy" id="1797792"/>
    <lineage>
        <taxon>Bacteria</taxon>
        <taxon>Candidatus Daviesiibacteriota</taxon>
    </lineage>
</organism>
<comment type="catalytic activity">
    <reaction evidence="2">
        <text>GTP + H2O = 7,8-dihydroneopterin 3'-triphosphate + formate + H(+)</text>
        <dbReference type="Rhea" id="RHEA:17473"/>
        <dbReference type="ChEBI" id="CHEBI:15377"/>
        <dbReference type="ChEBI" id="CHEBI:15378"/>
        <dbReference type="ChEBI" id="CHEBI:15740"/>
        <dbReference type="ChEBI" id="CHEBI:37565"/>
        <dbReference type="ChEBI" id="CHEBI:58462"/>
        <dbReference type="EC" id="3.5.4.16"/>
    </reaction>
</comment>
<dbReference type="NCBIfam" id="NF010200">
    <property type="entry name" value="PRK13674.1-1"/>
    <property type="match status" value="1"/>
</dbReference>
<evidence type="ECO:0000313" key="4">
    <source>
        <dbReference type="Proteomes" id="UP000178859"/>
    </source>
</evidence>
<feature type="site" description="May be catalytically important" evidence="2">
    <location>
        <position position="146"/>
    </location>
</feature>
<dbReference type="InterPro" id="IPR003801">
    <property type="entry name" value="GTP_cyclohydrolase_FolE2/MptA"/>
</dbReference>
<evidence type="ECO:0000256" key="2">
    <source>
        <dbReference type="HAMAP-Rule" id="MF_01527"/>
    </source>
</evidence>
<dbReference type="EC" id="3.5.4.16" evidence="2"/>
<evidence type="ECO:0000256" key="1">
    <source>
        <dbReference type="ARBA" id="ARBA00022801"/>
    </source>
</evidence>
<dbReference type="PANTHER" id="PTHR36445:SF1">
    <property type="entry name" value="GTP CYCLOHYDROLASE MPTA"/>
    <property type="match status" value="1"/>
</dbReference>
<dbReference type="Pfam" id="PF02649">
    <property type="entry name" value="GCHY-1"/>
    <property type="match status" value="1"/>
</dbReference>